<sequence length="207" mass="23181">MDYCQIEDPTIRDYCEWQRSSWCMDEILAMDETFSEEEVTLMGRYQPYNDVEDAHEDQNNKEALLEEALSSIGMRQLLPQISISHSTDISEELRTLHYPSLGHECHMPYFNSSASVFVPVSNAQPAQVTVKSEAILVKGGNAEALHPSHSLVSSMGSWHSSTEACVPDLSPREPLMGTARSRSVPDYFRSGFAPDPDCPDSQARPPR</sequence>
<evidence type="ECO:0000313" key="3">
    <source>
        <dbReference type="Proteomes" id="UP000007264"/>
    </source>
</evidence>
<accession>I0ZA72</accession>
<dbReference type="Proteomes" id="UP000007264">
    <property type="component" value="Unassembled WGS sequence"/>
</dbReference>
<dbReference type="AlphaFoldDB" id="I0ZA72"/>
<gene>
    <name evidence="2" type="ORF">COCSUDRAFT_55540</name>
</gene>
<dbReference type="EMBL" id="AGSI01000001">
    <property type="protein sequence ID" value="EIE27541.1"/>
    <property type="molecule type" value="Genomic_DNA"/>
</dbReference>
<proteinExistence type="predicted"/>
<evidence type="ECO:0000313" key="2">
    <source>
        <dbReference type="EMBL" id="EIE27541.1"/>
    </source>
</evidence>
<keyword evidence="3" id="KW-1185">Reference proteome</keyword>
<reference evidence="2 3" key="1">
    <citation type="journal article" date="2012" name="Genome Biol.">
        <title>The genome of the polar eukaryotic microalga coccomyxa subellipsoidea reveals traits of cold adaptation.</title>
        <authorList>
            <person name="Blanc G."/>
            <person name="Agarkova I."/>
            <person name="Grimwood J."/>
            <person name="Kuo A."/>
            <person name="Brueggeman A."/>
            <person name="Dunigan D."/>
            <person name="Gurnon J."/>
            <person name="Ladunga I."/>
            <person name="Lindquist E."/>
            <person name="Lucas S."/>
            <person name="Pangilinan J."/>
            <person name="Proschold T."/>
            <person name="Salamov A."/>
            <person name="Schmutz J."/>
            <person name="Weeks D."/>
            <person name="Yamada T."/>
            <person name="Claverie J.M."/>
            <person name="Grigoriev I."/>
            <person name="Van Etten J."/>
            <person name="Lomsadze A."/>
            <person name="Borodovsky M."/>
        </authorList>
    </citation>
    <scope>NUCLEOTIDE SEQUENCE [LARGE SCALE GENOMIC DNA]</scope>
    <source>
        <strain evidence="2 3">C-169</strain>
    </source>
</reference>
<evidence type="ECO:0000256" key="1">
    <source>
        <dbReference type="SAM" id="MobiDB-lite"/>
    </source>
</evidence>
<organism evidence="2 3">
    <name type="scientific">Coccomyxa subellipsoidea (strain C-169)</name>
    <name type="common">Green microalga</name>
    <dbReference type="NCBI Taxonomy" id="574566"/>
    <lineage>
        <taxon>Eukaryota</taxon>
        <taxon>Viridiplantae</taxon>
        <taxon>Chlorophyta</taxon>
        <taxon>core chlorophytes</taxon>
        <taxon>Trebouxiophyceae</taxon>
        <taxon>Trebouxiophyceae incertae sedis</taxon>
        <taxon>Coccomyxaceae</taxon>
        <taxon>Coccomyxa</taxon>
        <taxon>Coccomyxa subellipsoidea</taxon>
    </lineage>
</organism>
<protein>
    <submittedName>
        <fullName evidence="2">Uncharacterized protein</fullName>
    </submittedName>
</protein>
<dbReference type="KEGG" id="csl:COCSUDRAFT_55540"/>
<dbReference type="RefSeq" id="XP_005652085.1">
    <property type="nucleotide sequence ID" value="XM_005652028.1"/>
</dbReference>
<dbReference type="GeneID" id="17045556"/>
<name>I0ZA72_COCSC</name>
<comment type="caution">
    <text evidence="2">The sequence shown here is derived from an EMBL/GenBank/DDBJ whole genome shotgun (WGS) entry which is preliminary data.</text>
</comment>
<feature type="region of interest" description="Disordered" evidence="1">
    <location>
        <begin position="186"/>
        <end position="207"/>
    </location>
</feature>